<protein>
    <submittedName>
        <fullName evidence="1">Uncharacterized protein</fullName>
    </submittedName>
</protein>
<keyword evidence="2" id="KW-1185">Reference proteome</keyword>
<comment type="caution">
    <text evidence="1">The sequence shown here is derived from an EMBL/GenBank/DDBJ whole genome shotgun (WGS) entry which is preliminary data.</text>
</comment>
<name>A0ACC2DMD8_DIPCM</name>
<dbReference type="Proteomes" id="UP001162992">
    <property type="component" value="Chromosome 5"/>
</dbReference>
<accession>A0ACC2DMD8</accession>
<evidence type="ECO:0000313" key="1">
    <source>
        <dbReference type="EMBL" id="KAJ7555409.1"/>
    </source>
</evidence>
<evidence type="ECO:0000313" key="2">
    <source>
        <dbReference type="Proteomes" id="UP001162992"/>
    </source>
</evidence>
<dbReference type="EMBL" id="CM055096">
    <property type="protein sequence ID" value="KAJ7555409.1"/>
    <property type="molecule type" value="Genomic_DNA"/>
</dbReference>
<proteinExistence type="predicted"/>
<organism evidence="1 2">
    <name type="scientific">Diphasiastrum complanatum</name>
    <name type="common">Issler's clubmoss</name>
    <name type="synonym">Lycopodium complanatum</name>
    <dbReference type="NCBI Taxonomy" id="34168"/>
    <lineage>
        <taxon>Eukaryota</taxon>
        <taxon>Viridiplantae</taxon>
        <taxon>Streptophyta</taxon>
        <taxon>Embryophyta</taxon>
        <taxon>Tracheophyta</taxon>
        <taxon>Lycopodiopsida</taxon>
        <taxon>Lycopodiales</taxon>
        <taxon>Lycopodiaceae</taxon>
        <taxon>Lycopodioideae</taxon>
        <taxon>Diphasiastrum</taxon>
    </lineage>
</organism>
<sequence length="284" mass="32860">MRIQIFEPSKHNWTSIMEKAEMFHKELDAVFGNAPLAEPFLWMISITVGITFCIIVYEVMRIISPIYSYSYNKLSKQDQVEWNNRGFSTAHALLVTVVSGYLLLFSNLFSDTAPYGQVVFRSTIFSQFILGVSTGYFLYDLYLIIAHYPALGRLEFVFHHIFSLAALLLALHSGYAHIYLYMILFTESTTPFVNIRWYLSAIGLKRSNAYVVNGLMLFLVWLVARVLIFVYFFSHIYLHFDQVRQLHSAGFYFLFITPPLLAIMNLFWFGKIVNGLVKALIKKS</sequence>
<reference evidence="2" key="1">
    <citation type="journal article" date="2024" name="Proc. Natl. Acad. Sci. U.S.A.">
        <title>Extraordinary preservation of gene collinearity over three hundred million years revealed in homosporous lycophytes.</title>
        <authorList>
            <person name="Li C."/>
            <person name="Wickell D."/>
            <person name="Kuo L.Y."/>
            <person name="Chen X."/>
            <person name="Nie B."/>
            <person name="Liao X."/>
            <person name="Peng D."/>
            <person name="Ji J."/>
            <person name="Jenkins J."/>
            <person name="Williams M."/>
            <person name="Shu S."/>
            <person name="Plott C."/>
            <person name="Barry K."/>
            <person name="Rajasekar S."/>
            <person name="Grimwood J."/>
            <person name="Han X."/>
            <person name="Sun S."/>
            <person name="Hou Z."/>
            <person name="He W."/>
            <person name="Dai G."/>
            <person name="Sun C."/>
            <person name="Schmutz J."/>
            <person name="Leebens-Mack J.H."/>
            <person name="Li F.W."/>
            <person name="Wang L."/>
        </authorList>
    </citation>
    <scope>NUCLEOTIDE SEQUENCE [LARGE SCALE GENOMIC DNA]</scope>
    <source>
        <strain evidence="2">cv. PW_Plant_1</strain>
    </source>
</reference>
<gene>
    <name evidence="1" type="ORF">O6H91_05G036300</name>
</gene>